<organism evidence="1 2">
    <name type="scientific">Streptomyces polyrhachis</name>
    <dbReference type="NCBI Taxonomy" id="1282885"/>
    <lineage>
        <taxon>Bacteria</taxon>
        <taxon>Bacillati</taxon>
        <taxon>Actinomycetota</taxon>
        <taxon>Actinomycetes</taxon>
        <taxon>Kitasatosporales</taxon>
        <taxon>Streptomycetaceae</taxon>
        <taxon>Streptomyces</taxon>
    </lineage>
</organism>
<evidence type="ECO:0000313" key="1">
    <source>
        <dbReference type="EMBL" id="MFC7219296.1"/>
    </source>
</evidence>
<sequence>MAGRWIDFGQYGAAGVPGAQALARQLDELLTGVTSPVDSDRGLEARLRYLTASPAGYQAMDRAGIAVTQRTLLRWLSGESHPHHANLQRLDTAYWDLRRRNVARDLKRRLNAEGRGTRMEIYPVDQAGVATAHRRALPPRSLNVRLLWDDMVDAWLTADRTTLDDIWDDIISGLDSQYDAYSYVTAVGFG</sequence>
<accession>A0ABW2GH84</accession>
<name>A0ABW2GH84_9ACTN</name>
<comment type="caution">
    <text evidence="1">The sequence shown here is derived from an EMBL/GenBank/DDBJ whole genome shotgun (WGS) entry which is preliminary data.</text>
</comment>
<dbReference type="RefSeq" id="WP_386414871.1">
    <property type="nucleotide sequence ID" value="NZ_JBHSZO010000019.1"/>
</dbReference>
<keyword evidence="2" id="KW-1185">Reference proteome</keyword>
<protein>
    <submittedName>
        <fullName evidence="1">Transcriptional regulator</fullName>
    </submittedName>
</protein>
<reference evidence="2" key="1">
    <citation type="journal article" date="2019" name="Int. J. Syst. Evol. Microbiol.">
        <title>The Global Catalogue of Microorganisms (GCM) 10K type strain sequencing project: providing services to taxonomists for standard genome sequencing and annotation.</title>
        <authorList>
            <consortium name="The Broad Institute Genomics Platform"/>
            <consortium name="The Broad Institute Genome Sequencing Center for Infectious Disease"/>
            <person name="Wu L."/>
            <person name="Ma J."/>
        </authorList>
    </citation>
    <scope>NUCLEOTIDE SEQUENCE [LARGE SCALE GENOMIC DNA]</scope>
    <source>
        <strain evidence="2">CGMCC 1.13681</strain>
    </source>
</reference>
<dbReference type="Proteomes" id="UP001596413">
    <property type="component" value="Unassembled WGS sequence"/>
</dbReference>
<evidence type="ECO:0000313" key="2">
    <source>
        <dbReference type="Proteomes" id="UP001596413"/>
    </source>
</evidence>
<dbReference type="EMBL" id="JBHSZO010000019">
    <property type="protein sequence ID" value="MFC7219296.1"/>
    <property type="molecule type" value="Genomic_DNA"/>
</dbReference>
<gene>
    <name evidence="1" type="ORF">ACFQLX_14120</name>
</gene>
<proteinExistence type="predicted"/>